<dbReference type="InterPro" id="IPR016188">
    <property type="entry name" value="PurM-like_N"/>
</dbReference>
<dbReference type="GeneID" id="11138205"/>
<feature type="binding site" evidence="1">
    <location>
        <position position="338"/>
    </location>
    <ligand>
        <name>substrate</name>
    </ligand>
</feature>
<feature type="binding site" evidence="1">
    <location>
        <position position="81"/>
    </location>
    <ligand>
        <name>Mg(2+)</name>
        <dbReference type="ChEBI" id="CHEBI:18420"/>
        <label>2</label>
    </ligand>
</feature>
<reference evidence="3 4" key="1">
    <citation type="journal article" date="2011" name="Stand. Genomic Sci.">
        <title>Complete genome sequence of the hyperthermophilic chemolithoautotroph Pyrolobus fumarii type strain (1A).</title>
        <authorList>
            <person name="Anderson I."/>
            <person name="Goker M."/>
            <person name="Nolan M."/>
            <person name="Lucas S."/>
            <person name="Hammon N."/>
            <person name="Deshpande S."/>
            <person name="Cheng J.F."/>
            <person name="Tapia R."/>
            <person name="Han C."/>
            <person name="Goodwin L."/>
            <person name="Pitluck S."/>
            <person name="Huntemann M."/>
            <person name="Liolios K."/>
            <person name="Ivanova N."/>
            <person name="Pagani I."/>
            <person name="Mavromatis K."/>
            <person name="Ovchinikova G."/>
            <person name="Pati A."/>
            <person name="Chen A."/>
            <person name="Palaniappan K."/>
            <person name="Land M."/>
            <person name="Hauser L."/>
            <person name="Brambilla E.M."/>
            <person name="Huber H."/>
            <person name="Yasawong M."/>
            <person name="Rohde M."/>
            <person name="Spring S."/>
            <person name="Abt B."/>
            <person name="Sikorski J."/>
            <person name="Wirth R."/>
            <person name="Detter J.C."/>
            <person name="Woyke T."/>
            <person name="Bristow J."/>
            <person name="Eisen J.A."/>
            <person name="Markowitz V."/>
            <person name="Hugenholtz P."/>
            <person name="Kyrpides N.C."/>
            <person name="Klenk H.P."/>
            <person name="Lapidus A."/>
        </authorList>
    </citation>
    <scope>NUCLEOTIDE SEQUENCE [LARGE SCALE GENOMIC DNA]</scope>
    <source>
        <strain evidence="4">DSM 11204 / 1A</strain>
    </source>
</reference>
<proteinExistence type="inferred from homology"/>
<feature type="binding site" evidence="1">
    <location>
        <position position="53"/>
    </location>
    <ligand>
        <name>Mg(2+)</name>
        <dbReference type="ChEBI" id="CHEBI:18420"/>
        <label>2</label>
    </ligand>
</feature>
<keyword evidence="1" id="KW-0460">Magnesium</keyword>
<dbReference type="PANTHER" id="PTHR30270">
    <property type="entry name" value="THIAMINE-MONOPHOSPHATE KINASE"/>
    <property type="match status" value="1"/>
</dbReference>
<dbReference type="UniPathway" id="UPA00060">
    <property type="reaction ID" value="UER00142"/>
</dbReference>
<keyword evidence="1" id="KW-0784">Thiamine biosynthesis</keyword>
<comment type="similarity">
    <text evidence="1">Belongs to the thiamine-monophosphate kinase family.</text>
</comment>
<comment type="pathway">
    <text evidence="1">Cofactor biosynthesis; thiamine diphosphate biosynthesis; thiamine diphosphate from thiamine phosphate: step 1/1.</text>
</comment>
<dbReference type="FunCoup" id="G0ED44">
    <property type="interactions" value="63"/>
</dbReference>
<feature type="binding site" evidence="1">
    <location>
        <position position="129"/>
    </location>
    <ligand>
        <name>Mg(2+)</name>
        <dbReference type="ChEBI" id="CHEBI:18420"/>
        <label>1</label>
    </ligand>
</feature>
<feature type="binding site" evidence="1">
    <location>
        <position position="81"/>
    </location>
    <ligand>
        <name>Mg(2+)</name>
        <dbReference type="ChEBI" id="CHEBI:18420"/>
        <label>3</label>
    </ligand>
</feature>
<dbReference type="SUPFAM" id="SSF56042">
    <property type="entry name" value="PurM C-terminal domain-like"/>
    <property type="match status" value="1"/>
</dbReference>
<feature type="binding site" evidence="1">
    <location>
        <position position="81"/>
    </location>
    <ligand>
        <name>Mg(2+)</name>
        <dbReference type="ChEBI" id="CHEBI:18420"/>
        <label>4</label>
    </ligand>
</feature>
<dbReference type="EC" id="2.7.4.16" evidence="1"/>
<dbReference type="RefSeq" id="WP_014027399.1">
    <property type="nucleotide sequence ID" value="NC_015931.1"/>
</dbReference>
<feature type="binding site" evidence="1">
    <location>
        <position position="223"/>
    </location>
    <ligand>
        <name>Mg(2+)</name>
        <dbReference type="ChEBI" id="CHEBI:18420"/>
        <label>5</label>
    </ligand>
</feature>
<comment type="caution">
    <text evidence="1">Lacks conserved residue(s) required for the propagation of feature annotation.</text>
</comment>
<dbReference type="InterPro" id="IPR036676">
    <property type="entry name" value="PurM-like_C_sf"/>
</dbReference>
<comment type="miscellaneous">
    <text evidence="1">Reaction mechanism of ThiL seems to utilize a direct, inline transfer of the gamma-phosphate of ATP to TMP rather than a phosphorylated enzyme intermediate.</text>
</comment>
<dbReference type="KEGG" id="pfm:Pyrfu_1869"/>
<dbReference type="Gene3D" id="3.90.650.10">
    <property type="entry name" value="PurM-like C-terminal domain"/>
    <property type="match status" value="1"/>
</dbReference>
<feature type="binding site" evidence="1">
    <location>
        <position position="222"/>
    </location>
    <ligand>
        <name>ATP</name>
        <dbReference type="ChEBI" id="CHEBI:30616"/>
    </ligand>
</feature>
<dbReference type="GO" id="GO:0009030">
    <property type="term" value="F:thiamine-phosphate kinase activity"/>
    <property type="evidence" value="ECO:0007669"/>
    <property type="project" value="UniProtKB-UniRule"/>
</dbReference>
<keyword evidence="1" id="KW-0808">Transferase</keyword>
<protein>
    <recommendedName>
        <fullName evidence="1">Thiamine-monophosphate kinase</fullName>
        <shortName evidence="1">TMP kinase</shortName>
        <shortName evidence="1">Thiamine-phosphate kinase</shortName>
        <ecNumber evidence="1">2.7.4.16</ecNumber>
    </recommendedName>
</protein>
<dbReference type="STRING" id="694429.Pyrfu_1869"/>
<feature type="binding site" evidence="1">
    <location>
        <position position="153"/>
    </location>
    <ligand>
        <name>ATP</name>
        <dbReference type="ChEBI" id="CHEBI:30616"/>
    </ligand>
</feature>
<dbReference type="AlphaFoldDB" id="G0ED44"/>
<keyword evidence="1" id="KW-0479">Metal-binding</keyword>
<dbReference type="GO" id="GO:0009228">
    <property type="term" value="P:thiamine biosynthetic process"/>
    <property type="evidence" value="ECO:0007669"/>
    <property type="project" value="UniProtKB-KW"/>
</dbReference>
<dbReference type="PANTHER" id="PTHR30270:SF0">
    <property type="entry name" value="THIAMINE-MONOPHOSPHATE KINASE"/>
    <property type="match status" value="1"/>
</dbReference>
<evidence type="ECO:0000313" key="4">
    <source>
        <dbReference type="Proteomes" id="UP000001037"/>
    </source>
</evidence>
<keyword evidence="4" id="KW-1185">Reference proteome</keyword>
<comment type="catalytic activity">
    <reaction evidence="1">
        <text>thiamine phosphate + ATP = thiamine diphosphate + ADP</text>
        <dbReference type="Rhea" id="RHEA:15913"/>
        <dbReference type="ChEBI" id="CHEBI:30616"/>
        <dbReference type="ChEBI" id="CHEBI:37575"/>
        <dbReference type="ChEBI" id="CHEBI:58937"/>
        <dbReference type="ChEBI" id="CHEBI:456216"/>
        <dbReference type="EC" id="2.7.4.16"/>
    </reaction>
</comment>
<comment type="function">
    <text evidence="1">Catalyzes the ATP-dependent phosphorylation of thiamine-monophosphate (TMP) to form thiamine-pyrophosphate (TPP), the active form of vitamin B1.</text>
</comment>
<dbReference type="EMBL" id="CP002838">
    <property type="protein sequence ID" value="AEM39722.1"/>
    <property type="molecule type" value="Genomic_DNA"/>
</dbReference>
<dbReference type="Proteomes" id="UP000001037">
    <property type="component" value="Chromosome"/>
</dbReference>
<feature type="binding site" evidence="1">
    <location>
        <begin position="128"/>
        <end position="129"/>
    </location>
    <ligand>
        <name>ATP</name>
        <dbReference type="ChEBI" id="CHEBI:30616"/>
    </ligand>
</feature>
<name>G0ED44_PYRF1</name>
<keyword evidence="1" id="KW-0067">ATP-binding</keyword>
<accession>G0ED44</accession>
<dbReference type="Pfam" id="PF00586">
    <property type="entry name" value="AIRS"/>
    <property type="match status" value="1"/>
</dbReference>
<dbReference type="InterPro" id="IPR036921">
    <property type="entry name" value="PurM-like_N_sf"/>
</dbReference>
<sequence>MREKRLSEIGEKKLVEMLVDLLRSDWRCNDLPPGDDAACVSLPGGAKLLVKIDGFSVSSVKLPWMTLYDVGWKAVVATASDLVAKGGRPLVFLVSIGLRRDDRAADALELVKGARDAAKAVGAWLAGGDTNAAGDPWIDTAGVATPVRIVAPRVRNGDLIYTTVGRYGLTGLAFHIMRRGDTSEIYSYPEALRATTRPLPRLEFLSLLEEVGECITWAGDVSDGLCATLRNLHTISEHRIILDALPPLHPEAIEYAESHRLDISELILYGGEEYEIVFTVARGCETHVERAANRLGLRIARIGFVVPKSITSSIHTERVSESSWIPINSCLERVSTGWDQFKGWA</sequence>
<dbReference type="eggNOG" id="arCOG00638">
    <property type="taxonomic scope" value="Archaea"/>
</dbReference>
<dbReference type="InParanoid" id="G0ED44"/>
<organism evidence="3 4">
    <name type="scientific">Pyrolobus fumarii (strain DSM 11204 / 1A)</name>
    <dbReference type="NCBI Taxonomy" id="694429"/>
    <lineage>
        <taxon>Archaea</taxon>
        <taxon>Thermoproteota</taxon>
        <taxon>Thermoprotei</taxon>
        <taxon>Desulfurococcales</taxon>
        <taxon>Pyrodictiaceae</taxon>
        <taxon>Pyrolobus</taxon>
    </lineage>
</organism>
<dbReference type="GO" id="GO:0009229">
    <property type="term" value="P:thiamine diphosphate biosynthetic process"/>
    <property type="evidence" value="ECO:0007669"/>
    <property type="project" value="UniProtKB-UniRule"/>
</dbReference>
<dbReference type="InterPro" id="IPR006283">
    <property type="entry name" value="ThiL-like"/>
</dbReference>
<keyword evidence="1" id="KW-0547">Nucleotide-binding</keyword>
<dbReference type="Gene3D" id="3.30.1330.10">
    <property type="entry name" value="PurM-like, N-terminal domain"/>
    <property type="match status" value="1"/>
</dbReference>
<feature type="binding site" evidence="1">
    <location>
        <position position="36"/>
    </location>
    <ligand>
        <name>Mg(2+)</name>
        <dbReference type="ChEBI" id="CHEBI:18420"/>
        <label>3</label>
    </ligand>
</feature>
<evidence type="ECO:0000256" key="1">
    <source>
        <dbReference type="HAMAP-Rule" id="MF_02128"/>
    </source>
</evidence>
<dbReference type="SUPFAM" id="SSF55326">
    <property type="entry name" value="PurM N-terminal domain-like"/>
    <property type="match status" value="1"/>
</dbReference>
<evidence type="ECO:0000259" key="2">
    <source>
        <dbReference type="Pfam" id="PF00586"/>
    </source>
</evidence>
<dbReference type="GO" id="GO:0005524">
    <property type="term" value="F:ATP binding"/>
    <property type="evidence" value="ECO:0007669"/>
    <property type="project" value="UniProtKB-UniRule"/>
</dbReference>
<feature type="domain" description="PurM-like N-terminal" evidence="2">
    <location>
        <begin position="34"/>
        <end position="143"/>
    </location>
</feature>
<dbReference type="GO" id="GO:0000287">
    <property type="term" value="F:magnesium ion binding"/>
    <property type="evidence" value="ECO:0007669"/>
    <property type="project" value="UniProtKB-UniRule"/>
</dbReference>
<gene>
    <name evidence="1" type="primary">thiL</name>
    <name evidence="3" type="ordered locus">Pyrfu_1869</name>
</gene>
<keyword evidence="1" id="KW-0418">Kinase</keyword>
<dbReference type="HAMAP" id="MF_02128">
    <property type="entry name" value="TMP_kinase"/>
    <property type="match status" value="1"/>
</dbReference>
<feature type="binding site" evidence="1">
    <location>
        <position position="220"/>
    </location>
    <ligand>
        <name>Mg(2+)</name>
        <dbReference type="ChEBI" id="CHEBI:18420"/>
        <label>3</label>
    </ligand>
</feature>
<evidence type="ECO:0000313" key="3">
    <source>
        <dbReference type="EMBL" id="AEM39722.1"/>
    </source>
</evidence>
<feature type="binding site" evidence="1">
    <location>
        <position position="272"/>
    </location>
    <ligand>
        <name>substrate</name>
    </ligand>
</feature>
<dbReference type="HOGENOM" id="CLU_046964_2_1_2"/>
<feature type="binding site" evidence="1">
    <location>
        <position position="53"/>
    </location>
    <ligand>
        <name>Mg(2+)</name>
        <dbReference type="ChEBI" id="CHEBI:18420"/>
        <label>1</label>
    </ligand>
</feature>
<dbReference type="OrthoDB" id="45909at2157"/>
<dbReference type="CDD" id="cd02194">
    <property type="entry name" value="ThiL"/>
    <property type="match status" value="1"/>
</dbReference>
<dbReference type="PIRSF" id="PIRSF005303">
    <property type="entry name" value="Thiam_monoph_kin"/>
    <property type="match status" value="1"/>
</dbReference>
<feature type="binding site" evidence="1">
    <location>
        <position position="36"/>
    </location>
    <ligand>
        <name>Mg(2+)</name>
        <dbReference type="ChEBI" id="CHEBI:18420"/>
        <label>4</label>
    </ligand>
</feature>